<proteinExistence type="predicted"/>
<reference evidence="5 6" key="1">
    <citation type="submission" date="2016-06" db="EMBL/GenBank/DDBJ databases">
        <title>The sequenced genome of the ice-adhering bacterium Marinomonas primoryensis, from Antarctica.</title>
        <authorList>
            <person name="Graham L."/>
            <person name="Vance T.D.R."/>
            <person name="Davies P.L."/>
        </authorList>
    </citation>
    <scope>NUCLEOTIDE SEQUENCE [LARGE SCALE GENOMIC DNA]</scope>
    <source>
        <strain evidence="5 6">AceL</strain>
    </source>
</reference>
<gene>
    <name evidence="4" type="ORF">A8139_14555</name>
    <name evidence="5" type="ORF">A8139_20900</name>
</gene>
<dbReference type="Pfam" id="PF13692">
    <property type="entry name" value="Glyco_trans_1_4"/>
    <property type="match status" value="1"/>
</dbReference>
<organism evidence="5 6">
    <name type="scientific">Marinomonas primoryensis</name>
    <dbReference type="NCBI Taxonomy" id="178399"/>
    <lineage>
        <taxon>Bacteria</taxon>
        <taxon>Pseudomonadati</taxon>
        <taxon>Pseudomonadota</taxon>
        <taxon>Gammaproteobacteria</taxon>
        <taxon>Oceanospirillales</taxon>
        <taxon>Oceanospirillaceae</taxon>
        <taxon>Marinomonas</taxon>
    </lineage>
</organism>
<dbReference type="InterPro" id="IPR028098">
    <property type="entry name" value="Glyco_trans_4-like_N"/>
</dbReference>
<evidence type="ECO:0000313" key="5">
    <source>
        <dbReference type="EMBL" id="AWY02120.1"/>
    </source>
</evidence>
<dbReference type="PANTHER" id="PTHR12526">
    <property type="entry name" value="GLYCOSYLTRANSFERASE"/>
    <property type="match status" value="1"/>
</dbReference>
<dbReference type="AlphaFoldDB" id="A0A2Z4PXN8"/>
<sequence length="400" mass="46311">MKIVHVEDFVHPNAGYQINVLARLQSEKGHDVTIVTSELDKMPDFLVSFFGKEGILEKDKAFYSKTGVKIIRVPIYAYYSGRSIFKLGIFKKIDSLKPDIVFVHGEDTLIGMQFIWRSIKKKYPLFLDCHMLEMASENRLRNVFRFFYKNLVTPFILKYQIPLARVVDSDYVEKHYGIPVDKTHYLPLGTDVDYFKPDLERKNLLRSKFGLKPNDFVVLYAGKLDKFKGGKFFSESLVEKIYLNDKDRNIVFIVVGNVDIEIGTVVEENFKKSKNKILRFQTQAYLDLIDFYQVSDIAVYPKQCSMSFFEAQSCGLPVVFENNEINFQRSSSGGSFTFSEGDSVDFINKILMLGNMDHSHLMSLSNIARNYIIDNYNFVLVAEKFTTLMIEECSRFNKDE</sequence>
<protein>
    <recommendedName>
        <fullName evidence="3">Glycosyltransferase subfamily 4-like N-terminal domain-containing protein</fullName>
    </recommendedName>
</protein>
<dbReference type="Pfam" id="PF13439">
    <property type="entry name" value="Glyco_transf_4"/>
    <property type="match status" value="1"/>
</dbReference>
<dbReference type="GO" id="GO:0016757">
    <property type="term" value="F:glycosyltransferase activity"/>
    <property type="evidence" value="ECO:0007669"/>
    <property type="project" value="UniProtKB-KW"/>
</dbReference>
<dbReference type="CDD" id="cd03801">
    <property type="entry name" value="GT4_PimA-like"/>
    <property type="match status" value="1"/>
</dbReference>
<evidence type="ECO:0000256" key="1">
    <source>
        <dbReference type="ARBA" id="ARBA00022676"/>
    </source>
</evidence>
<evidence type="ECO:0000313" key="6">
    <source>
        <dbReference type="Proteomes" id="UP000249898"/>
    </source>
</evidence>
<dbReference type="EMBL" id="CP016181">
    <property type="protein sequence ID" value="AWY01065.1"/>
    <property type="molecule type" value="Genomic_DNA"/>
</dbReference>
<dbReference type="Proteomes" id="UP000249898">
    <property type="component" value="Chromosome"/>
</dbReference>
<keyword evidence="2" id="KW-0808">Transferase</keyword>
<evidence type="ECO:0000259" key="3">
    <source>
        <dbReference type="Pfam" id="PF13439"/>
    </source>
</evidence>
<evidence type="ECO:0000313" key="4">
    <source>
        <dbReference type="EMBL" id="AWY01065.1"/>
    </source>
</evidence>
<dbReference type="PANTHER" id="PTHR12526:SF510">
    <property type="entry name" value="D-INOSITOL 3-PHOSPHATE GLYCOSYLTRANSFERASE"/>
    <property type="match status" value="1"/>
</dbReference>
<keyword evidence="1" id="KW-0328">Glycosyltransferase</keyword>
<dbReference type="RefSeq" id="WP_112139262.1">
    <property type="nucleotide sequence ID" value="NZ_CP016181.1"/>
</dbReference>
<dbReference type="OrthoDB" id="9787293at2"/>
<dbReference type="Gene3D" id="3.40.50.2000">
    <property type="entry name" value="Glycogen Phosphorylase B"/>
    <property type="match status" value="2"/>
</dbReference>
<accession>A0A2Z4PXN8</accession>
<name>A0A2Z4PXN8_9GAMM</name>
<dbReference type="SUPFAM" id="SSF53756">
    <property type="entry name" value="UDP-Glycosyltransferase/glycogen phosphorylase"/>
    <property type="match status" value="1"/>
</dbReference>
<evidence type="ECO:0000256" key="2">
    <source>
        <dbReference type="ARBA" id="ARBA00022679"/>
    </source>
</evidence>
<dbReference type="EMBL" id="CP016181">
    <property type="protein sequence ID" value="AWY02120.1"/>
    <property type="molecule type" value="Genomic_DNA"/>
</dbReference>
<feature type="domain" description="Glycosyltransferase subfamily 4-like N-terminal" evidence="3">
    <location>
        <begin position="20"/>
        <end position="193"/>
    </location>
</feature>